<dbReference type="STRING" id="500635.MITSMUL_04002"/>
<comment type="caution">
    <text evidence="1">The sequence shown here is derived from an EMBL/GenBank/DDBJ whole genome shotgun (WGS) entry which is preliminary data.</text>
</comment>
<evidence type="ECO:0000313" key="1">
    <source>
        <dbReference type="EMBL" id="EEX69381.1"/>
    </source>
</evidence>
<evidence type="ECO:0000313" key="2">
    <source>
        <dbReference type="Proteomes" id="UP000003671"/>
    </source>
</evidence>
<dbReference type="HOGENOM" id="CLU_3154921_0_0_9"/>
<dbReference type="EMBL" id="ABWK02000010">
    <property type="protein sequence ID" value="EEX69381.1"/>
    <property type="molecule type" value="Genomic_DNA"/>
</dbReference>
<name>C9KLA3_9FIRM</name>
<keyword evidence="2" id="KW-1185">Reference proteome</keyword>
<protein>
    <submittedName>
        <fullName evidence="1">Uncharacterized protein</fullName>
    </submittedName>
</protein>
<organism evidence="1 2">
    <name type="scientific">Mitsuokella multacida DSM 20544</name>
    <dbReference type="NCBI Taxonomy" id="500635"/>
    <lineage>
        <taxon>Bacteria</taxon>
        <taxon>Bacillati</taxon>
        <taxon>Bacillota</taxon>
        <taxon>Negativicutes</taxon>
        <taxon>Selenomonadales</taxon>
        <taxon>Selenomonadaceae</taxon>
        <taxon>Mitsuokella</taxon>
    </lineage>
</organism>
<reference evidence="1" key="1">
    <citation type="submission" date="2009-09" db="EMBL/GenBank/DDBJ databases">
        <authorList>
            <person name="Weinstock G."/>
            <person name="Sodergren E."/>
            <person name="Clifton S."/>
            <person name="Fulton L."/>
            <person name="Fulton B."/>
            <person name="Courtney L."/>
            <person name="Fronick C."/>
            <person name="Harrison M."/>
            <person name="Strong C."/>
            <person name="Farmer C."/>
            <person name="Delahaunty K."/>
            <person name="Markovic C."/>
            <person name="Hall O."/>
            <person name="Minx P."/>
            <person name="Tomlinson C."/>
            <person name="Mitreva M."/>
            <person name="Nelson J."/>
            <person name="Hou S."/>
            <person name="Wollam A."/>
            <person name="Pepin K.H."/>
            <person name="Johnson M."/>
            <person name="Bhonagiri V."/>
            <person name="Nash W.E."/>
            <person name="Warren W."/>
            <person name="Chinwalla A."/>
            <person name="Mardis E.R."/>
            <person name="Wilson R.K."/>
        </authorList>
    </citation>
    <scope>NUCLEOTIDE SEQUENCE [LARGE SCALE GENOMIC DNA]</scope>
    <source>
        <strain evidence="1">DSM 20544</strain>
    </source>
</reference>
<gene>
    <name evidence="1" type="ORF">MITSMUL_04002</name>
</gene>
<sequence length="48" mass="5328">MESILTKELNALRLNDALWQGVWSAKNRFLTQLVKAPLMASPSPAFVA</sequence>
<proteinExistence type="predicted"/>
<dbReference type="AlphaFoldDB" id="C9KLA3"/>
<dbReference type="Proteomes" id="UP000003671">
    <property type="component" value="Unassembled WGS sequence"/>
</dbReference>
<accession>C9KLA3</accession>